<proteinExistence type="predicted"/>
<dbReference type="AlphaFoldDB" id="A0A2H0UJ78"/>
<dbReference type="Pfam" id="PF13365">
    <property type="entry name" value="Trypsin_2"/>
    <property type="match status" value="1"/>
</dbReference>
<dbReference type="EMBL" id="PFBG01000023">
    <property type="protein sequence ID" value="PIR85855.1"/>
    <property type="molecule type" value="Genomic_DNA"/>
</dbReference>
<evidence type="ECO:0000313" key="2">
    <source>
        <dbReference type="EMBL" id="PIR85855.1"/>
    </source>
</evidence>
<feature type="region of interest" description="Disordered" evidence="1">
    <location>
        <begin position="72"/>
        <end position="104"/>
    </location>
</feature>
<evidence type="ECO:0000256" key="1">
    <source>
        <dbReference type="SAM" id="MobiDB-lite"/>
    </source>
</evidence>
<reference evidence="3" key="1">
    <citation type="submission" date="2017-09" db="EMBL/GenBank/DDBJ databases">
        <title>Depth-based differentiation of microbial function through sediment-hosted aquifers and enrichment of novel symbionts in the deep terrestrial subsurface.</title>
        <authorList>
            <person name="Probst A.J."/>
            <person name="Ladd B."/>
            <person name="Jarett J.K."/>
            <person name="Geller-Mcgrath D.E."/>
            <person name="Sieber C.M.K."/>
            <person name="Emerson J.B."/>
            <person name="Anantharaman K."/>
            <person name="Thomas B.C."/>
            <person name="Malmstrom R."/>
            <person name="Stieglmeier M."/>
            <person name="Klingl A."/>
            <person name="Woyke T."/>
            <person name="Ryan C.M."/>
            <person name="Banfield J.F."/>
        </authorList>
    </citation>
    <scope>NUCLEOTIDE SEQUENCE [LARGE SCALE GENOMIC DNA]</scope>
</reference>
<accession>A0A2H0UJ78</accession>
<gene>
    <name evidence="2" type="ORF">COU14_02150</name>
</gene>
<protein>
    <recommendedName>
        <fullName evidence="4">Serine protease</fullName>
    </recommendedName>
</protein>
<evidence type="ECO:0000313" key="3">
    <source>
        <dbReference type="Proteomes" id="UP000229612"/>
    </source>
</evidence>
<feature type="compositionally biased region" description="Acidic residues" evidence="1">
    <location>
        <begin position="82"/>
        <end position="93"/>
    </location>
</feature>
<sequence length="368" mass="39246">MKVLVINSIFILLSSTVLTTGALLVWNHDGIFIQSDNAAAVANSKDAYQDEESDTDFIAFDEVIDGALVQNEVSESDHPDTEEVENEPEESSEPDTSTTPPENLGDAIVNIICLQETDTYKRRVSGTGFFISSRGVILTNAHVGQFLLLAGVEDFGKTSCSATTGTAGAPTYNVKLLYISSTWLLEHADSINETAPRGTGENDFALLFVTDSDNEEIVDANFAHLPPSTSSLSKALQGDTVILVGYPREDGAKVGKRAVATTTVTELYTFGSGYADIVSLDSSPLGYTGASGGPVIDHFGRSIGVITTKESGTTILNAITMAHIDRSIKSETGRDLISTLQGNLTERAALFNDKILPILQAILVKSND</sequence>
<dbReference type="InterPro" id="IPR043504">
    <property type="entry name" value="Peptidase_S1_PA_chymotrypsin"/>
</dbReference>
<dbReference type="Proteomes" id="UP000229612">
    <property type="component" value="Unassembled WGS sequence"/>
</dbReference>
<dbReference type="InterPro" id="IPR009003">
    <property type="entry name" value="Peptidase_S1_PA"/>
</dbReference>
<evidence type="ECO:0008006" key="4">
    <source>
        <dbReference type="Google" id="ProtNLM"/>
    </source>
</evidence>
<feature type="compositionally biased region" description="Low complexity" evidence="1">
    <location>
        <begin position="94"/>
        <end position="103"/>
    </location>
</feature>
<dbReference type="Gene3D" id="2.40.10.10">
    <property type="entry name" value="Trypsin-like serine proteases"/>
    <property type="match status" value="2"/>
</dbReference>
<comment type="caution">
    <text evidence="2">The sequence shown here is derived from an EMBL/GenBank/DDBJ whole genome shotgun (WGS) entry which is preliminary data.</text>
</comment>
<name>A0A2H0UJ78_9BACT</name>
<dbReference type="SUPFAM" id="SSF50494">
    <property type="entry name" value="Trypsin-like serine proteases"/>
    <property type="match status" value="1"/>
</dbReference>
<organism evidence="2 3">
    <name type="scientific">Candidatus Kaiserbacteria bacterium CG10_big_fil_rev_8_21_14_0_10_44_10</name>
    <dbReference type="NCBI Taxonomy" id="1974606"/>
    <lineage>
        <taxon>Bacteria</taxon>
        <taxon>Candidatus Kaiseribacteriota</taxon>
    </lineage>
</organism>